<evidence type="ECO:0000256" key="8">
    <source>
        <dbReference type="ARBA" id="ARBA00023170"/>
    </source>
</evidence>
<gene>
    <name evidence="14" type="primary">LOC101064174</name>
</gene>
<reference evidence="14" key="3">
    <citation type="submission" date="2025-09" db="UniProtKB">
        <authorList>
            <consortium name="Ensembl"/>
        </authorList>
    </citation>
    <scope>IDENTIFICATION</scope>
</reference>
<feature type="transmembrane region" description="Helical" evidence="12">
    <location>
        <begin position="44"/>
        <end position="66"/>
    </location>
</feature>
<dbReference type="Ensembl" id="ENSTRUT00000089899.1">
    <property type="protein sequence ID" value="ENSTRUP00000065614.1"/>
    <property type="gene ID" value="ENSTRUG00000019995.2"/>
</dbReference>
<evidence type="ECO:0000256" key="7">
    <source>
        <dbReference type="ARBA" id="ARBA00023157"/>
    </source>
</evidence>
<dbReference type="PROSITE" id="PS00237">
    <property type="entry name" value="G_PROTEIN_RECEP_F1_1"/>
    <property type="match status" value="1"/>
</dbReference>
<keyword evidence="3 11" id="KW-0812">Transmembrane</keyword>
<evidence type="ECO:0000256" key="12">
    <source>
        <dbReference type="SAM" id="Phobius"/>
    </source>
</evidence>
<evidence type="ECO:0000256" key="6">
    <source>
        <dbReference type="ARBA" id="ARBA00023136"/>
    </source>
</evidence>
<evidence type="ECO:0000256" key="10">
    <source>
        <dbReference type="ARBA" id="ARBA00023224"/>
    </source>
</evidence>
<evidence type="ECO:0000256" key="11">
    <source>
        <dbReference type="RuleBase" id="RU000688"/>
    </source>
</evidence>
<evidence type="ECO:0000259" key="13">
    <source>
        <dbReference type="PROSITE" id="PS50262"/>
    </source>
</evidence>
<reference evidence="14" key="2">
    <citation type="submission" date="2025-08" db="UniProtKB">
        <authorList>
            <consortium name="Ensembl"/>
        </authorList>
    </citation>
    <scope>IDENTIFICATION</scope>
</reference>
<dbReference type="InterPro" id="IPR000276">
    <property type="entry name" value="GPCR_Rhodpsn"/>
</dbReference>
<dbReference type="GO" id="GO:0043005">
    <property type="term" value="C:neuron projection"/>
    <property type="evidence" value="ECO:0007669"/>
    <property type="project" value="TreeGrafter"/>
</dbReference>
<evidence type="ECO:0000256" key="5">
    <source>
        <dbReference type="ARBA" id="ARBA00023040"/>
    </source>
</evidence>
<evidence type="ECO:0000256" key="2">
    <source>
        <dbReference type="ARBA" id="ARBA00022475"/>
    </source>
</evidence>
<dbReference type="Proteomes" id="UP000005226">
    <property type="component" value="Chromosome 5"/>
</dbReference>
<evidence type="ECO:0000256" key="9">
    <source>
        <dbReference type="ARBA" id="ARBA00023180"/>
    </source>
</evidence>
<dbReference type="GO" id="GO:0004994">
    <property type="term" value="F:somatostatin receptor activity"/>
    <property type="evidence" value="ECO:0007669"/>
    <property type="project" value="InterPro"/>
</dbReference>
<dbReference type="PANTHER" id="PTHR24229">
    <property type="entry name" value="NEUROPEPTIDES RECEPTOR"/>
    <property type="match status" value="1"/>
</dbReference>
<name>A0A674MWQ0_TAKRU</name>
<proteinExistence type="inferred from homology"/>
<dbReference type="Pfam" id="PF00001">
    <property type="entry name" value="7tm_1"/>
    <property type="match status" value="1"/>
</dbReference>
<accession>A0A674MWQ0</accession>
<keyword evidence="6 12" id="KW-0472">Membrane</keyword>
<dbReference type="PANTHER" id="PTHR24229:SF20">
    <property type="entry name" value="SOMATOSTATIN RECEPTOR TYPE 5"/>
    <property type="match status" value="1"/>
</dbReference>
<dbReference type="SMART" id="SM01381">
    <property type="entry name" value="7TM_GPCR_Srsx"/>
    <property type="match status" value="1"/>
</dbReference>
<dbReference type="PRINTS" id="PR00246">
    <property type="entry name" value="SOMATOSTATNR"/>
</dbReference>
<feature type="transmembrane region" description="Helical" evidence="12">
    <location>
        <begin position="198"/>
        <end position="227"/>
    </location>
</feature>
<feature type="transmembrane region" description="Helical" evidence="12">
    <location>
        <begin position="248"/>
        <end position="278"/>
    </location>
</feature>
<keyword evidence="2" id="KW-1003">Cell membrane</keyword>
<dbReference type="GeneTree" id="ENSGT00940000165523"/>
<dbReference type="GO" id="GO:0050796">
    <property type="term" value="P:regulation of insulin secretion"/>
    <property type="evidence" value="ECO:0007669"/>
    <property type="project" value="TreeGrafter"/>
</dbReference>
<keyword evidence="5 11" id="KW-0297">G-protein coupled receptor</keyword>
<protein>
    <submittedName>
        <fullName evidence="14">Somatostatin receptor type 5-like</fullName>
    </submittedName>
</protein>
<evidence type="ECO:0000313" key="15">
    <source>
        <dbReference type="Proteomes" id="UP000005226"/>
    </source>
</evidence>
<dbReference type="SUPFAM" id="SSF81321">
    <property type="entry name" value="Family A G protein-coupled receptor-like"/>
    <property type="match status" value="1"/>
</dbReference>
<comment type="similarity">
    <text evidence="11">Belongs to the G-protein coupled receptor 1 family.</text>
</comment>
<comment type="subcellular location">
    <subcellularLocation>
        <location evidence="1">Cell membrane</location>
        <topology evidence="1">Multi-pass membrane protein</topology>
    </subcellularLocation>
</comment>
<keyword evidence="7" id="KW-1015">Disulfide bond</keyword>
<dbReference type="OMA" id="PMRSAKW"/>
<sequence length="392" mass="44513">MDGPVWTFPPENVSVPTSHTYPVHPTYNNSSGGDLPMHFDVVTAVVYTVVFIVGLLGNTLAIYVVLYYVKMKTVTNMYILNLALADELYILGIPFLGTNSVLSYWPYGKFLCKVCMTADAVSQFASTFSLMVMSIDRYLAVVHPIRSFKLRKLKVAKIFSTTVWVVSFLIVLPVTLFSDLQEDFNTCNITWPEPQNTWSIAFILYTSILGFFVPLVVICLCYLLIVIRVRSVGVRAGLTTRRRSERKVTRMVVVMVLVFLICWLPFFVTNVVNLIHIIPEANTTIYFIIVILTYLNSCINPFLYGFLSENFKQSFQKVLCAYKPDGVDAIDQRRAAQNTSRNPTQETQCLQVCHHHLCAEARSLPRLQTSLHLSFDHLETRAKGLRSIYSQP</sequence>
<dbReference type="GO" id="GO:0042923">
    <property type="term" value="F:neuropeptide binding"/>
    <property type="evidence" value="ECO:0007669"/>
    <property type="project" value="TreeGrafter"/>
</dbReference>
<keyword evidence="8 11" id="KW-0675">Receptor</keyword>
<keyword evidence="9" id="KW-0325">Glycoprotein</keyword>
<evidence type="ECO:0000256" key="4">
    <source>
        <dbReference type="ARBA" id="ARBA00022989"/>
    </source>
</evidence>
<feature type="transmembrane region" description="Helical" evidence="12">
    <location>
        <begin position="116"/>
        <end position="135"/>
    </location>
</feature>
<keyword evidence="10 11" id="KW-0807">Transducer</keyword>
<dbReference type="InParanoid" id="A0A674MWQ0"/>
<reference evidence="14 15" key="1">
    <citation type="journal article" date="2011" name="Genome Biol. Evol.">
        <title>Integration of the genetic map and genome assembly of fugu facilitates insights into distinct features of genome evolution in teleosts and mammals.</title>
        <authorList>
            <person name="Kai W."/>
            <person name="Kikuchi K."/>
            <person name="Tohari S."/>
            <person name="Chew A.K."/>
            <person name="Tay A."/>
            <person name="Fujiwara A."/>
            <person name="Hosoya S."/>
            <person name="Suetake H."/>
            <person name="Naruse K."/>
            <person name="Brenner S."/>
            <person name="Suzuki Y."/>
            <person name="Venkatesh B."/>
        </authorList>
    </citation>
    <scope>NUCLEOTIDE SEQUENCE [LARGE SCALE GENOMIC DNA]</scope>
</reference>
<dbReference type="PRINTS" id="PR00237">
    <property type="entry name" value="GPCRRHODOPSN"/>
</dbReference>
<keyword evidence="15" id="KW-1185">Reference proteome</keyword>
<keyword evidence="4 12" id="KW-1133">Transmembrane helix</keyword>
<feature type="transmembrane region" description="Helical" evidence="12">
    <location>
        <begin position="155"/>
        <end position="178"/>
    </location>
</feature>
<dbReference type="PROSITE" id="PS50262">
    <property type="entry name" value="G_PROTEIN_RECEP_F1_2"/>
    <property type="match status" value="1"/>
</dbReference>
<evidence type="ECO:0000313" key="14">
    <source>
        <dbReference type="Ensembl" id="ENSTRUP00000065614.1"/>
    </source>
</evidence>
<feature type="domain" description="G-protein coupled receptors family 1 profile" evidence="13">
    <location>
        <begin position="57"/>
        <end position="304"/>
    </location>
</feature>
<dbReference type="GO" id="GO:0071385">
    <property type="term" value="P:cellular response to glucocorticoid stimulus"/>
    <property type="evidence" value="ECO:0007669"/>
    <property type="project" value="TreeGrafter"/>
</dbReference>
<dbReference type="Gene3D" id="1.20.1070.10">
    <property type="entry name" value="Rhodopsin 7-helix transmembrane proteins"/>
    <property type="match status" value="1"/>
</dbReference>
<dbReference type="InterPro" id="IPR000586">
    <property type="entry name" value="Somatstn_rcpt"/>
</dbReference>
<feature type="transmembrane region" description="Helical" evidence="12">
    <location>
        <begin position="284"/>
        <end position="307"/>
    </location>
</feature>
<dbReference type="FunFam" id="1.20.1070.10:FF:000039">
    <property type="entry name" value="somatostatin receptor type 2"/>
    <property type="match status" value="1"/>
</dbReference>
<evidence type="ECO:0000256" key="3">
    <source>
        <dbReference type="ARBA" id="ARBA00022692"/>
    </source>
</evidence>
<dbReference type="AlphaFoldDB" id="A0A674MWQ0"/>
<evidence type="ECO:0000256" key="1">
    <source>
        <dbReference type="ARBA" id="ARBA00004651"/>
    </source>
</evidence>
<organism evidence="14 15">
    <name type="scientific">Takifugu rubripes</name>
    <name type="common">Japanese pufferfish</name>
    <name type="synonym">Fugu rubripes</name>
    <dbReference type="NCBI Taxonomy" id="31033"/>
    <lineage>
        <taxon>Eukaryota</taxon>
        <taxon>Metazoa</taxon>
        <taxon>Chordata</taxon>
        <taxon>Craniata</taxon>
        <taxon>Vertebrata</taxon>
        <taxon>Euteleostomi</taxon>
        <taxon>Actinopterygii</taxon>
        <taxon>Neopterygii</taxon>
        <taxon>Teleostei</taxon>
        <taxon>Neoteleostei</taxon>
        <taxon>Acanthomorphata</taxon>
        <taxon>Eupercaria</taxon>
        <taxon>Tetraodontiformes</taxon>
        <taxon>Tetradontoidea</taxon>
        <taxon>Tetraodontidae</taxon>
        <taxon>Takifugu</taxon>
    </lineage>
</organism>
<dbReference type="InterPro" id="IPR017452">
    <property type="entry name" value="GPCR_Rhodpsn_7TM"/>
</dbReference>
<dbReference type="GO" id="GO:0005886">
    <property type="term" value="C:plasma membrane"/>
    <property type="evidence" value="ECO:0007669"/>
    <property type="project" value="UniProtKB-SubCell"/>
</dbReference>